<evidence type="ECO:0000256" key="2">
    <source>
        <dbReference type="ARBA" id="ARBA00009056"/>
    </source>
</evidence>
<comment type="similarity">
    <text evidence="2 11">Belongs to the TRM44 family.</text>
</comment>
<keyword evidence="13" id="KW-1185">Reference proteome</keyword>
<evidence type="ECO:0000256" key="9">
    <source>
        <dbReference type="ARBA" id="ARBA00022694"/>
    </source>
</evidence>
<keyword evidence="5 11" id="KW-0963">Cytoplasm</keyword>
<name>A0A1M8A9A9_MALS4</name>
<sequence length="556" mass="62706">MKGRATSSAQASGTRAPFTPTWCMMDEGGDVAWELPDHPPWVRVIEAPAYFAFHDWHATMLAWIFHPERNSSSIRRGEIWQEKSWDVHMEEGMTLRYQCVRRLLPRRVHIDRGMLQECTIQHDGSGRGSVVYTTLRVSDQAHESPDPGVLDKPYNANDWPKQNEVPFYHPDVRAVAFRYQPQAQSDADGAPQGLVRVDFVLFPSDGTRVLPTSRLGRTAMSLLRLMHQHSVGHASSYVKRVHHDILVPRDAYQDLYLHLRSKYAGPVIEAWPEVTDPKKHVFEDIGIAAWLILLWRAMFPVETQHAWPHSARCGGIWGHPPGGFVDVGCGNGLLVHLLTQEGYHGYGFDGRARKSWPLYEQAGARLQVHWFDPAEIASTDDSSAKASGLPTGSFLIGNHADELTPWVPVLAARTPACTGFVNIPCCAWTLEGQRFVPSKSTLDDSMLAAWLHVDQIPEQSMPPVPLMQPSRNWTERLTHLGWFAHRATTPSEQGTLHSKHLAYNMYIASLHIRSGWNLETEALRIPSTKNMAFVARVRLREALDENSCRTIIQDTI</sequence>
<evidence type="ECO:0000256" key="8">
    <source>
        <dbReference type="ARBA" id="ARBA00022691"/>
    </source>
</evidence>
<evidence type="ECO:0000256" key="11">
    <source>
        <dbReference type="RuleBase" id="RU368004"/>
    </source>
</evidence>
<dbReference type="VEuPathDB" id="FungiDB:MSYG_3322"/>
<evidence type="ECO:0000256" key="7">
    <source>
        <dbReference type="ARBA" id="ARBA00022679"/>
    </source>
</evidence>
<evidence type="ECO:0000256" key="6">
    <source>
        <dbReference type="ARBA" id="ARBA00022603"/>
    </source>
</evidence>
<dbReference type="PANTHER" id="PTHR21210:SF0">
    <property type="entry name" value="TRNA (URACIL-O(2)-)-METHYLTRANSFERASE-RELATED"/>
    <property type="match status" value="1"/>
</dbReference>
<dbReference type="EC" id="2.1.1.211" evidence="3 11"/>
<evidence type="ECO:0000256" key="3">
    <source>
        <dbReference type="ARBA" id="ARBA00012795"/>
    </source>
</evidence>
<keyword evidence="8 11" id="KW-0949">S-adenosyl-L-methionine</keyword>
<comment type="catalytic activity">
    <reaction evidence="10 11">
        <text>uridine(44) in tRNA(Ser) + S-adenosyl-L-methionine = 2'-O-methyluridine(44) in tRNA(Ser) + S-adenosyl-L-homocysteine + H(+)</text>
        <dbReference type="Rhea" id="RHEA:43100"/>
        <dbReference type="Rhea" id="RHEA-COMP:10339"/>
        <dbReference type="Rhea" id="RHEA-COMP:10340"/>
        <dbReference type="ChEBI" id="CHEBI:15378"/>
        <dbReference type="ChEBI" id="CHEBI:57856"/>
        <dbReference type="ChEBI" id="CHEBI:59789"/>
        <dbReference type="ChEBI" id="CHEBI:65315"/>
        <dbReference type="ChEBI" id="CHEBI:74478"/>
        <dbReference type="EC" id="2.1.1.211"/>
    </reaction>
</comment>
<dbReference type="PANTHER" id="PTHR21210">
    <property type="entry name" value="TRNA (URACIL-O(2)-)-METHYLTRANSFERASE-RELATED"/>
    <property type="match status" value="1"/>
</dbReference>
<evidence type="ECO:0000313" key="13">
    <source>
        <dbReference type="Proteomes" id="UP000186303"/>
    </source>
</evidence>
<comment type="subcellular location">
    <subcellularLocation>
        <location evidence="1 11">Cytoplasm</location>
    </subcellularLocation>
</comment>
<evidence type="ECO:0000256" key="1">
    <source>
        <dbReference type="ARBA" id="ARBA00004496"/>
    </source>
</evidence>
<dbReference type="EMBL" id="LT671825">
    <property type="protein sequence ID" value="SHO78973.1"/>
    <property type="molecule type" value="Genomic_DNA"/>
</dbReference>
<dbReference type="GO" id="GO:0005737">
    <property type="term" value="C:cytoplasm"/>
    <property type="evidence" value="ECO:0007669"/>
    <property type="project" value="UniProtKB-SubCell"/>
</dbReference>
<dbReference type="AlphaFoldDB" id="A0A1M8A9A9"/>
<accession>A0A1M8A9A9</accession>
<organism evidence="12 13">
    <name type="scientific">Malassezia sympodialis (strain ATCC 42132)</name>
    <name type="common">Atopic eczema-associated yeast</name>
    <dbReference type="NCBI Taxonomy" id="1230383"/>
    <lineage>
        <taxon>Eukaryota</taxon>
        <taxon>Fungi</taxon>
        <taxon>Dikarya</taxon>
        <taxon>Basidiomycota</taxon>
        <taxon>Ustilaginomycotina</taxon>
        <taxon>Malasseziomycetes</taxon>
        <taxon>Malasseziales</taxon>
        <taxon>Malasseziaceae</taxon>
        <taxon>Malassezia</taxon>
    </lineage>
</organism>
<protein>
    <recommendedName>
        <fullName evidence="4 11">tRNA (uracil-O(2)-)-methyltransferase</fullName>
        <ecNumber evidence="3 11">2.1.1.211</ecNumber>
    </recommendedName>
</protein>
<evidence type="ECO:0000256" key="5">
    <source>
        <dbReference type="ARBA" id="ARBA00022490"/>
    </source>
</evidence>
<evidence type="ECO:0000313" key="12">
    <source>
        <dbReference type="EMBL" id="SHO78973.1"/>
    </source>
</evidence>
<comment type="function">
    <text evidence="11">Adenosyl-L-methionine (AdoMet)-dependent tRNA (uracil-O(2)-)-methyltransferase.</text>
</comment>
<dbReference type="InterPro" id="IPR011671">
    <property type="entry name" value="tRNA_uracil_MeTrfase"/>
</dbReference>
<dbReference type="GO" id="GO:0030488">
    <property type="term" value="P:tRNA methylation"/>
    <property type="evidence" value="ECO:0007669"/>
    <property type="project" value="UniProtKB-UniRule"/>
</dbReference>
<keyword evidence="7 11" id="KW-0808">Transferase</keyword>
<gene>
    <name evidence="12" type="ORF">MSYG_3322</name>
</gene>
<keyword evidence="6 11" id="KW-0489">Methyltransferase</keyword>
<dbReference type="Pfam" id="PF07757">
    <property type="entry name" value="AdoMet_MTase"/>
    <property type="match status" value="1"/>
</dbReference>
<evidence type="ECO:0000256" key="4">
    <source>
        <dbReference type="ARBA" id="ARBA00017788"/>
    </source>
</evidence>
<evidence type="ECO:0000256" key="10">
    <source>
        <dbReference type="ARBA" id="ARBA00047957"/>
    </source>
</evidence>
<dbReference type="OMA" id="STHVERA"/>
<dbReference type="STRING" id="1230383.A0A1M8A9A9"/>
<proteinExistence type="inferred from homology"/>
<dbReference type="Proteomes" id="UP000186303">
    <property type="component" value="Chromosome 5"/>
</dbReference>
<keyword evidence="9 11" id="KW-0819">tRNA processing</keyword>
<dbReference type="GO" id="GO:0141101">
    <property type="term" value="F:tRNA(Ser) (uridine(44)-2'-O-)-methyltransferase activity"/>
    <property type="evidence" value="ECO:0007669"/>
    <property type="project" value="UniProtKB-EC"/>
</dbReference>
<reference evidence="13" key="1">
    <citation type="journal article" date="2017" name="Nucleic Acids Res.">
        <title>Proteogenomics produces comprehensive and highly accurate protein-coding gene annotation in a complete genome assembly of Malassezia sympodialis.</title>
        <authorList>
            <person name="Zhu Y."/>
            <person name="Engstroem P.G."/>
            <person name="Tellgren-Roth C."/>
            <person name="Baudo C.D."/>
            <person name="Kennell J.C."/>
            <person name="Sun S."/>
            <person name="Billmyre R.B."/>
            <person name="Schroeder M.S."/>
            <person name="Andersson A."/>
            <person name="Holm T."/>
            <person name="Sigurgeirsson B."/>
            <person name="Wu G."/>
            <person name="Sankaranarayanan S.R."/>
            <person name="Siddharthan R."/>
            <person name="Sanyal K."/>
            <person name="Lundeberg J."/>
            <person name="Nystedt B."/>
            <person name="Boekhout T."/>
            <person name="Dawson T.L. Jr."/>
            <person name="Heitman J."/>
            <person name="Scheynius A."/>
            <person name="Lehtioe J."/>
        </authorList>
    </citation>
    <scope>NUCLEOTIDE SEQUENCE [LARGE SCALE GENOMIC DNA]</scope>
    <source>
        <strain evidence="13">ATCC 42132</strain>
    </source>
</reference>
<dbReference type="OrthoDB" id="10047021at2759"/>